<gene>
    <name evidence="7" type="primary">add</name>
    <name evidence="7" type="ORF">GB927_021610</name>
</gene>
<evidence type="ECO:0000256" key="3">
    <source>
        <dbReference type="ARBA" id="ARBA00022723"/>
    </source>
</evidence>
<comment type="caution">
    <text evidence="7">The sequence shown here is derived from an EMBL/GenBank/DDBJ whole genome shotgun (WGS) entry which is preliminary data.</text>
</comment>
<dbReference type="PANTHER" id="PTHR43114">
    <property type="entry name" value="ADENINE DEAMINASE"/>
    <property type="match status" value="1"/>
</dbReference>
<feature type="domain" description="Adenosine deaminase" evidence="6">
    <location>
        <begin position="13"/>
        <end position="327"/>
    </location>
</feature>
<dbReference type="InterPro" id="IPR001365">
    <property type="entry name" value="A_deaminase_dom"/>
</dbReference>
<keyword evidence="3" id="KW-0479">Metal-binding</keyword>
<dbReference type="Proteomes" id="UP000996601">
    <property type="component" value="Unassembled WGS sequence"/>
</dbReference>
<keyword evidence="8" id="KW-1185">Reference proteome</keyword>
<dbReference type="Pfam" id="PF00962">
    <property type="entry name" value="A_deaminase"/>
    <property type="match status" value="1"/>
</dbReference>
<keyword evidence="4 7" id="KW-0378">Hydrolase</keyword>
<dbReference type="InterPro" id="IPR032466">
    <property type="entry name" value="Metal_Hydrolase"/>
</dbReference>
<dbReference type="Gene3D" id="3.20.20.140">
    <property type="entry name" value="Metal-dependent hydrolases"/>
    <property type="match status" value="1"/>
</dbReference>
<evidence type="ECO:0000256" key="2">
    <source>
        <dbReference type="ARBA" id="ARBA00006676"/>
    </source>
</evidence>
<evidence type="ECO:0000256" key="5">
    <source>
        <dbReference type="ARBA" id="ARBA00022833"/>
    </source>
</evidence>
<comment type="cofactor">
    <cofactor evidence="1">
        <name>Zn(2+)</name>
        <dbReference type="ChEBI" id="CHEBI:29105"/>
    </cofactor>
</comment>
<accession>A0ABT1RBS8</accession>
<organism evidence="7 8">
    <name type="scientific">Shinella lacus</name>
    <dbReference type="NCBI Taxonomy" id="2654216"/>
    <lineage>
        <taxon>Bacteria</taxon>
        <taxon>Pseudomonadati</taxon>
        <taxon>Pseudomonadota</taxon>
        <taxon>Alphaproteobacteria</taxon>
        <taxon>Hyphomicrobiales</taxon>
        <taxon>Rhizobiaceae</taxon>
        <taxon>Shinella</taxon>
    </lineage>
</organism>
<dbReference type="InterPro" id="IPR006330">
    <property type="entry name" value="Ado/ade_deaminase"/>
</dbReference>
<evidence type="ECO:0000256" key="1">
    <source>
        <dbReference type="ARBA" id="ARBA00001947"/>
    </source>
</evidence>
<evidence type="ECO:0000256" key="4">
    <source>
        <dbReference type="ARBA" id="ARBA00022801"/>
    </source>
</evidence>
<dbReference type="GO" id="GO:0016787">
    <property type="term" value="F:hydrolase activity"/>
    <property type="evidence" value="ECO:0007669"/>
    <property type="project" value="UniProtKB-KW"/>
</dbReference>
<comment type="similarity">
    <text evidence="2">Belongs to the metallo-dependent hydrolases superfamily. Adenosine and AMP deaminases family.</text>
</comment>
<dbReference type="EC" id="3.5.4.4" evidence="7"/>
<evidence type="ECO:0000313" key="7">
    <source>
        <dbReference type="EMBL" id="MCQ4632653.1"/>
    </source>
</evidence>
<name>A0ABT1RBS8_9HYPH</name>
<dbReference type="RefSeq" id="WP_256119279.1">
    <property type="nucleotide sequence ID" value="NZ_WHSB02000008.1"/>
</dbReference>
<dbReference type="PANTHER" id="PTHR43114:SF6">
    <property type="entry name" value="ADENINE DEAMINASE"/>
    <property type="match status" value="1"/>
</dbReference>
<dbReference type="EMBL" id="WHSB02000008">
    <property type="protein sequence ID" value="MCQ4632653.1"/>
    <property type="molecule type" value="Genomic_DNA"/>
</dbReference>
<protein>
    <submittedName>
        <fullName evidence="7">Adenosine deaminase</fullName>
        <ecNumber evidence="7">3.5.4.4</ecNumber>
    </submittedName>
</protein>
<dbReference type="NCBIfam" id="TIGR01430">
    <property type="entry name" value="aden_deam"/>
    <property type="match status" value="1"/>
</dbReference>
<keyword evidence="5" id="KW-0862">Zinc</keyword>
<sequence length="334" mass="36066">MWKQKTRNLRNLPKAHLHLHLDGSYPGYAVEALARRRGVHFSVPDNFPDVWSFFDAYGTVPKLAETHEDLAGLCRALVHSEAAEGVVYAEPAIEPQLYSPRLGSLEQVTKTMLAAFGEAGKDTGVEVGALLTINTDENLEIAEDLAYVAARHAGRGVTGLGTAGFVEPGNLRRYRSSASIAQASGLPIVSHAGQTGGPESITEALDELGATRISHGFRAIECTELVHRLADEKIVCDMCPVSNHRLGIISKVEDHPAPRLLRAGIQITLNADDPLWFKAGITDQYEIARKSWGLSDPEIASFARAGALATGMSSGTRQRLLEGVAAWLKEENSP</sequence>
<dbReference type="SUPFAM" id="SSF51556">
    <property type="entry name" value="Metallo-dependent hydrolases"/>
    <property type="match status" value="1"/>
</dbReference>
<proteinExistence type="inferred from homology"/>
<evidence type="ECO:0000259" key="6">
    <source>
        <dbReference type="Pfam" id="PF00962"/>
    </source>
</evidence>
<reference evidence="7" key="1">
    <citation type="submission" date="2021-07" db="EMBL/GenBank/DDBJ databases">
        <title>Shinella sp. nov., a novel member of the genus Shinella from water.</title>
        <authorList>
            <person name="Deng Y."/>
        </authorList>
    </citation>
    <scope>NUCLEOTIDE SEQUENCE</scope>
    <source>
        <strain evidence="7">CPCC 100929</strain>
    </source>
</reference>
<evidence type="ECO:0000313" key="8">
    <source>
        <dbReference type="Proteomes" id="UP000996601"/>
    </source>
</evidence>